<evidence type="ECO:0000313" key="2">
    <source>
        <dbReference type="Proteomes" id="UP000476332"/>
    </source>
</evidence>
<organism evidence="1 2">
    <name type="scientific">Aurantimonas aggregata</name>
    <dbReference type="NCBI Taxonomy" id="2047720"/>
    <lineage>
        <taxon>Bacteria</taxon>
        <taxon>Pseudomonadati</taxon>
        <taxon>Pseudomonadota</taxon>
        <taxon>Alphaproteobacteria</taxon>
        <taxon>Hyphomicrobiales</taxon>
        <taxon>Aurantimonadaceae</taxon>
        <taxon>Aurantimonas</taxon>
    </lineage>
</organism>
<dbReference type="Proteomes" id="UP000476332">
    <property type="component" value="Unassembled WGS sequence"/>
</dbReference>
<accession>A0A6L9MML1</accession>
<protein>
    <submittedName>
        <fullName evidence="1">Uncharacterized protein</fullName>
    </submittedName>
</protein>
<dbReference type="RefSeq" id="WP_163045612.1">
    <property type="nucleotide sequence ID" value="NZ_JAAAMJ010000020.1"/>
</dbReference>
<proteinExistence type="predicted"/>
<gene>
    <name evidence="1" type="ORF">GTW51_18855</name>
</gene>
<comment type="caution">
    <text evidence="1">The sequence shown here is derived from an EMBL/GenBank/DDBJ whole genome shotgun (WGS) entry which is preliminary data.</text>
</comment>
<dbReference type="AlphaFoldDB" id="A0A6L9MML1"/>
<sequence length="159" mass="17828">MGKIMGEDDVYINNLFELLNIRFAPPQSGAPEEFGGIEEMVALQQEFAIFQKGRSFQKSAAIMNLGGFWNARSKNRWYRMLADLNSYESSIDGMNGDEAIVSSLVENLASSKPLPVYFKAHDSRVEGQKRVLIEKGPVKGFFIEADYLIISLPMKPRSA</sequence>
<reference evidence="1 2" key="1">
    <citation type="submission" date="2020-01" db="EMBL/GenBank/DDBJ databases">
        <title>Genomes of bacteria type strains.</title>
        <authorList>
            <person name="Chen J."/>
            <person name="Zhu S."/>
            <person name="Chen J."/>
        </authorList>
    </citation>
    <scope>NUCLEOTIDE SEQUENCE [LARGE SCALE GENOMIC DNA]</scope>
    <source>
        <strain evidence="1 2">KCTC 52919</strain>
    </source>
</reference>
<dbReference type="EMBL" id="JAAAMJ010000020">
    <property type="protein sequence ID" value="NDV88760.1"/>
    <property type="molecule type" value="Genomic_DNA"/>
</dbReference>
<name>A0A6L9MML1_9HYPH</name>
<evidence type="ECO:0000313" key="1">
    <source>
        <dbReference type="EMBL" id="NDV88760.1"/>
    </source>
</evidence>
<keyword evidence="2" id="KW-1185">Reference proteome</keyword>